<proteinExistence type="predicted"/>
<evidence type="ECO:0000313" key="6">
    <source>
        <dbReference type="EMBL" id="MDQ7909910.1"/>
    </source>
</evidence>
<dbReference type="PIRSF" id="PIRSF039012">
    <property type="entry name" value="ASP"/>
    <property type="match status" value="1"/>
</dbReference>
<dbReference type="Proteomes" id="UP001230908">
    <property type="component" value="Unassembled WGS sequence"/>
</dbReference>
<protein>
    <submittedName>
        <fullName evidence="6">Succinylglutamate desuccinylase/aspartoacylase family protein</fullName>
    </submittedName>
</protein>
<name>A0ABU0ZSF6_9ACTN</name>
<comment type="caution">
    <text evidence="6">The sequence shown here is derived from an EMBL/GenBank/DDBJ whole genome shotgun (WGS) entry which is preliminary data.</text>
</comment>
<accession>A0ABU0ZSF6</accession>
<keyword evidence="4" id="KW-0862">Zinc</keyword>
<keyword evidence="2" id="KW-0479">Metal-binding</keyword>
<feature type="domain" description="Succinylglutamate desuccinylase/Aspartoacylase catalytic" evidence="5">
    <location>
        <begin position="48"/>
        <end position="246"/>
    </location>
</feature>
<dbReference type="Gene3D" id="3.40.630.10">
    <property type="entry name" value="Zn peptidases"/>
    <property type="match status" value="1"/>
</dbReference>
<dbReference type="RefSeq" id="WP_308717164.1">
    <property type="nucleotide sequence ID" value="NZ_JAVHUY010000048.1"/>
</dbReference>
<gene>
    <name evidence="6" type="ORF">RB614_35975</name>
</gene>
<keyword evidence="7" id="KW-1185">Reference proteome</keyword>
<reference evidence="6 7" key="1">
    <citation type="submission" date="2023-08" db="EMBL/GenBank/DDBJ databases">
        <title>Phytohabitans sansha sp. nov., isolated from marine sediment.</title>
        <authorList>
            <person name="Zhao Y."/>
            <person name="Yi K."/>
        </authorList>
    </citation>
    <scope>NUCLEOTIDE SEQUENCE [LARGE SCALE GENOMIC DNA]</scope>
    <source>
        <strain evidence="6 7">ZYX-F-186</strain>
    </source>
</reference>
<keyword evidence="3" id="KW-0378">Hydrolase</keyword>
<sequence length="333" mass="34238">MPTPRLVDRIDLPSLATGTTTWFELALPGVPPQTARGPLVAAVRGSADGPTVYVGSGMHGDELNSIEAVRRLAVSLDPARVRGTVFFVVAQNQSAVLAGTRLSPADAKNLDHCFPGDPGGTPSQVLAHVLFEQLVSRCDAVLDLHCASQGGWNLLYSIVHAEDEATLAASAALAHAFGCALVLPVRKQPGRPLGDEFGSALDGNLFVRAALGGRPAAIVEFGGAGSIDEAQVSLGVAGVLNVLRHLDVLDGRQPRQEGESARTAVALRCTTSGLLRLFAPSGSRVEAGQLVGVVQGLAGAAEAITAPHAGTIVRMTTSGSVSAGDRIVTMASR</sequence>
<dbReference type="InterPro" id="IPR053138">
    <property type="entry name" value="N-alpha-Ac-DABA_deacetylase"/>
</dbReference>
<dbReference type="InterPro" id="IPR043795">
    <property type="entry name" value="N-alpha-Ac-DABA-like"/>
</dbReference>
<dbReference type="Pfam" id="PF24827">
    <property type="entry name" value="AstE_AspA_cat"/>
    <property type="match status" value="1"/>
</dbReference>
<dbReference type="PANTHER" id="PTHR37326">
    <property type="entry name" value="BLL3975 PROTEIN"/>
    <property type="match status" value="1"/>
</dbReference>
<dbReference type="PANTHER" id="PTHR37326:SF1">
    <property type="entry name" value="BLL3975 PROTEIN"/>
    <property type="match status" value="1"/>
</dbReference>
<dbReference type="InterPro" id="IPR055438">
    <property type="entry name" value="AstE_AspA_cat"/>
</dbReference>
<evidence type="ECO:0000256" key="4">
    <source>
        <dbReference type="ARBA" id="ARBA00022833"/>
    </source>
</evidence>
<dbReference type="EMBL" id="JAVHUY010000048">
    <property type="protein sequence ID" value="MDQ7909910.1"/>
    <property type="molecule type" value="Genomic_DNA"/>
</dbReference>
<evidence type="ECO:0000256" key="1">
    <source>
        <dbReference type="ARBA" id="ARBA00001947"/>
    </source>
</evidence>
<organism evidence="6 7">
    <name type="scientific">Phytohabitans maris</name>
    <dbReference type="NCBI Taxonomy" id="3071409"/>
    <lineage>
        <taxon>Bacteria</taxon>
        <taxon>Bacillati</taxon>
        <taxon>Actinomycetota</taxon>
        <taxon>Actinomycetes</taxon>
        <taxon>Micromonosporales</taxon>
        <taxon>Micromonosporaceae</taxon>
    </lineage>
</organism>
<evidence type="ECO:0000256" key="3">
    <source>
        <dbReference type="ARBA" id="ARBA00022801"/>
    </source>
</evidence>
<comment type="cofactor">
    <cofactor evidence="1">
        <name>Zn(2+)</name>
        <dbReference type="ChEBI" id="CHEBI:29105"/>
    </cofactor>
</comment>
<evidence type="ECO:0000256" key="2">
    <source>
        <dbReference type="ARBA" id="ARBA00022723"/>
    </source>
</evidence>
<evidence type="ECO:0000259" key="5">
    <source>
        <dbReference type="Pfam" id="PF24827"/>
    </source>
</evidence>
<evidence type="ECO:0000313" key="7">
    <source>
        <dbReference type="Proteomes" id="UP001230908"/>
    </source>
</evidence>
<dbReference type="SUPFAM" id="SSF53187">
    <property type="entry name" value="Zn-dependent exopeptidases"/>
    <property type="match status" value="1"/>
</dbReference>